<reference evidence="2 3" key="1">
    <citation type="journal article" date="2024" name="bioRxiv">
        <title>A reference genome for Trichogramma kaykai: A tiny desert-dwelling parasitoid wasp with competing sex-ratio distorters.</title>
        <authorList>
            <person name="Culotta J."/>
            <person name="Lindsey A.R."/>
        </authorList>
    </citation>
    <scope>NUCLEOTIDE SEQUENCE [LARGE SCALE GENOMIC DNA]</scope>
    <source>
        <strain evidence="2 3">KSX58</strain>
    </source>
</reference>
<comment type="caution">
    <text evidence="2">The sequence shown here is derived from an EMBL/GenBank/DDBJ whole genome shotgun (WGS) entry which is preliminary data.</text>
</comment>
<accession>A0ABD2VVK4</accession>
<organism evidence="2 3">
    <name type="scientific">Trichogramma kaykai</name>
    <dbReference type="NCBI Taxonomy" id="54128"/>
    <lineage>
        <taxon>Eukaryota</taxon>
        <taxon>Metazoa</taxon>
        <taxon>Ecdysozoa</taxon>
        <taxon>Arthropoda</taxon>
        <taxon>Hexapoda</taxon>
        <taxon>Insecta</taxon>
        <taxon>Pterygota</taxon>
        <taxon>Neoptera</taxon>
        <taxon>Endopterygota</taxon>
        <taxon>Hymenoptera</taxon>
        <taxon>Apocrita</taxon>
        <taxon>Proctotrupomorpha</taxon>
        <taxon>Chalcidoidea</taxon>
        <taxon>Trichogrammatidae</taxon>
        <taxon>Trichogramma</taxon>
    </lineage>
</organism>
<gene>
    <name evidence="2" type="ORF">TKK_019675</name>
</gene>
<sequence length="188" mass="21320">MQHATPRVKLCHRCCRYCSSTFKREKRLSPLTLFSHQRNDADEANARRETLPARLNASICQGNKASRRRGAKQQKAVAVAPPGGTNVPIYALYMCKITCTSDDDVHARFHGQKYSSSSTFASVNIRTRKSKSKEYIETETDTDDDNKYSQETLANNKQGLHDNHNNTTQQNTTNDSDKIMETLTNQQF</sequence>
<proteinExistence type="predicted"/>
<keyword evidence="3" id="KW-1185">Reference proteome</keyword>
<feature type="compositionally biased region" description="Low complexity" evidence="1">
    <location>
        <begin position="165"/>
        <end position="174"/>
    </location>
</feature>
<dbReference type="AlphaFoldDB" id="A0ABD2VVK4"/>
<protein>
    <recommendedName>
        <fullName evidence="4">C2H2-type domain-containing protein</fullName>
    </recommendedName>
</protein>
<evidence type="ECO:0000256" key="1">
    <source>
        <dbReference type="SAM" id="MobiDB-lite"/>
    </source>
</evidence>
<feature type="region of interest" description="Disordered" evidence="1">
    <location>
        <begin position="156"/>
        <end position="176"/>
    </location>
</feature>
<evidence type="ECO:0000313" key="2">
    <source>
        <dbReference type="EMBL" id="KAL3384578.1"/>
    </source>
</evidence>
<evidence type="ECO:0008006" key="4">
    <source>
        <dbReference type="Google" id="ProtNLM"/>
    </source>
</evidence>
<evidence type="ECO:0000313" key="3">
    <source>
        <dbReference type="Proteomes" id="UP001627154"/>
    </source>
</evidence>
<name>A0ABD2VVK4_9HYME</name>
<dbReference type="EMBL" id="JBJJXI010000170">
    <property type="protein sequence ID" value="KAL3384578.1"/>
    <property type="molecule type" value="Genomic_DNA"/>
</dbReference>
<dbReference type="Proteomes" id="UP001627154">
    <property type="component" value="Unassembled WGS sequence"/>
</dbReference>